<feature type="chain" id="PRO_5019718735" evidence="2">
    <location>
        <begin position="21"/>
        <end position="73"/>
    </location>
</feature>
<evidence type="ECO:0000313" key="3">
    <source>
        <dbReference type="EMBL" id="RXN30487.1"/>
    </source>
</evidence>
<evidence type="ECO:0000313" key="4">
    <source>
        <dbReference type="Proteomes" id="UP000290572"/>
    </source>
</evidence>
<dbReference type="Proteomes" id="UP000290572">
    <property type="component" value="Unassembled WGS sequence"/>
</dbReference>
<proteinExistence type="predicted"/>
<keyword evidence="4" id="KW-1185">Reference proteome</keyword>
<name>A0A498NFP1_LABRO</name>
<keyword evidence="2" id="KW-0732">Signal</keyword>
<organism evidence="3 4">
    <name type="scientific">Labeo rohita</name>
    <name type="common">Indian major carp</name>
    <name type="synonym">Cyprinus rohita</name>
    <dbReference type="NCBI Taxonomy" id="84645"/>
    <lineage>
        <taxon>Eukaryota</taxon>
        <taxon>Metazoa</taxon>
        <taxon>Chordata</taxon>
        <taxon>Craniata</taxon>
        <taxon>Vertebrata</taxon>
        <taxon>Euteleostomi</taxon>
        <taxon>Actinopterygii</taxon>
        <taxon>Neopterygii</taxon>
        <taxon>Teleostei</taxon>
        <taxon>Ostariophysi</taxon>
        <taxon>Cypriniformes</taxon>
        <taxon>Cyprinidae</taxon>
        <taxon>Labeoninae</taxon>
        <taxon>Labeonini</taxon>
        <taxon>Labeo</taxon>
    </lineage>
</organism>
<evidence type="ECO:0000256" key="1">
    <source>
        <dbReference type="SAM" id="MobiDB-lite"/>
    </source>
</evidence>
<dbReference type="EMBL" id="QBIY01011576">
    <property type="protein sequence ID" value="RXN30487.1"/>
    <property type="molecule type" value="Genomic_DNA"/>
</dbReference>
<sequence length="73" mass="8275">MKTLLLSLLCLFVWNQTTEALTDQQLSSSTSSKKRYKLQPEHTFNVNKHSTSSKNEDAAAFTAQSVRVESNRK</sequence>
<accession>A0A498NFP1</accession>
<reference evidence="3" key="1">
    <citation type="submission" date="2018-03" db="EMBL/GenBank/DDBJ databases">
        <title>Draft genome sequence of Rohu Carp (Labeo rohita).</title>
        <authorList>
            <person name="Das P."/>
            <person name="Kushwaha B."/>
            <person name="Joshi C.G."/>
            <person name="Kumar D."/>
            <person name="Nagpure N.S."/>
            <person name="Sahoo L."/>
            <person name="Das S.P."/>
            <person name="Bit A."/>
            <person name="Patnaik S."/>
            <person name="Meher P.K."/>
            <person name="Jayasankar P."/>
            <person name="Koringa P.G."/>
            <person name="Patel N.V."/>
            <person name="Hinsu A.T."/>
            <person name="Kumar R."/>
            <person name="Pandey M."/>
            <person name="Agarwal S."/>
            <person name="Srivastava S."/>
            <person name="Singh M."/>
            <person name="Iquebal M.A."/>
            <person name="Jaiswal S."/>
            <person name="Angadi U.B."/>
            <person name="Kumar N."/>
            <person name="Raza M."/>
            <person name="Shah T.M."/>
            <person name="Rai A."/>
            <person name="Jena J.K."/>
        </authorList>
    </citation>
    <scope>NUCLEOTIDE SEQUENCE [LARGE SCALE GENOMIC DNA]</scope>
    <source>
        <strain evidence="3">DASCIFA01</strain>
        <tissue evidence="3">Testis</tissue>
    </source>
</reference>
<feature type="signal peptide" evidence="2">
    <location>
        <begin position="1"/>
        <end position="20"/>
    </location>
</feature>
<feature type="compositionally biased region" description="Polar residues" evidence="1">
    <location>
        <begin position="62"/>
        <end position="73"/>
    </location>
</feature>
<protein>
    <submittedName>
        <fullName evidence="3">Uncharacterized protein</fullName>
    </submittedName>
</protein>
<evidence type="ECO:0000256" key="2">
    <source>
        <dbReference type="SAM" id="SignalP"/>
    </source>
</evidence>
<feature type="region of interest" description="Disordered" evidence="1">
    <location>
        <begin position="46"/>
        <end position="73"/>
    </location>
</feature>
<gene>
    <name evidence="3" type="ORF">ROHU_017766</name>
</gene>
<comment type="caution">
    <text evidence="3">The sequence shown here is derived from an EMBL/GenBank/DDBJ whole genome shotgun (WGS) entry which is preliminary data.</text>
</comment>
<dbReference type="AlphaFoldDB" id="A0A498NFP1"/>